<dbReference type="SUPFAM" id="SSF52833">
    <property type="entry name" value="Thioredoxin-like"/>
    <property type="match status" value="1"/>
</dbReference>
<feature type="domain" description="Glutaredoxin" evidence="1">
    <location>
        <begin position="6"/>
        <end position="63"/>
    </location>
</feature>
<dbReference type="AlphaFoldDB" id="L0DK07"/>
<dbReference type="Pfam" id="PF00462">
    <property type="entry name" value="Glutaredoxin"/>
    <property type="match status" value="1"/>
</dbReference>
<reference evidence="2 3" key="1">
    <citation type="submission" date="2012-02" db="EMBL/GenBank/DDBJ databases">
        <title>Complete sequence of chromosome of Singulisphaera acidiphila DSM 18658.</title>
        <authorList>
            <consortium name="US DOE Joint Genome Institute (JGI-PGF)"/>
            <person name="Lucas S."/>
            <person name="Copeland A."/>
            <person name="Lapidus A."/>
            <person name="Glavina del Rio T."/>
            <person name="Dalin E."/>
            <person name="Tice H."/>
            <person name="Bruce D."/>
            <person name="Goodwin L."/>
            <person name="Pitluck S."/>
            <person name="Peters L."/>
            <person name="Ovchinnikova G."/>
            <person name="Chertkov O."/>
            <person name="Kyrpides N."/>
            <person name="Mavromatis K."/>
            <person name="Ivanova N."/>
            <person name="Brettin T."/>
            <person name="Detter J.C."/>
            <person name="Han C."/>
            <person name="Larimer F."/>
            <person name="Land M."/>
            <person name="Hauser L."/>
            <person name="Markowitz V."/>
            <person name="Cheng J.-F."/>
            <person name="Hugenholtz P."/>
            <person name="Woyke T."/>
            <person name="Wu D."/>
            <person name="Tindall B."/>
            <person name="Pomrenke H."/>
            <person name="Brambilla E."/>
            <person name="Klenk H.-P."/>
            <person name="Eisen J.A."/>
        </authorList>
    </citation>
    <scope>NUCLEOTIDE SEQUENCE [LARGE SCALE GENOMIC DNA]</scope>
    <source>
        <strain evidence="3">ATCC BAA-1392 / DSM 18658 / VKM B-2454 / MOB10</strain>
    </source>
</reference>
<dbReference type="CDD" id="cd02976">
    <property type="entry name" value="NrdH"/>
    <property type="match status" value="1"/>
</dbReference>
<evidence type="ECO:0000313" key="3">
    <source>
        <dbReference type="Proteomes" id="UP000010798"/>
    </source>
</evidence>
<evidence type="ECO:0000259" key="1">
    <source>
        <dbReference type="Pfam" id="PF00462"/>
    </source>
</evidence>
<dbReference type="STRING" id="886293.Sinac_5590"/>
<accession>L0DK07</accession>
<keyword evidence="3" id="KW-1185">Reference proteome</keyword>
<sequence length="91" mass="10152">MRQPNVTVYGSAACPDTQRARDFLDAQSVAYEYKDVDESPELNPYLADLNHGTRVIPTIRLNNMILINPSEQELSRELKSVTSLIDNQGGS</sequence>
<dbReference type="EMBL" id="CP003364">
    <property type="protein sequence ID" value="AGA29724.1"/>
    <property type="molecule type" value="Genomic_DNA"/>
</dbReference>
<evidence type="ECO:0000313" key="2">
    <source>
        <dbReference type="EMBL" id="AGA29724.1"/>
    </source>
</evidence>
<dbReference type="InterPro" id="IPR002109">
    <property type="entry name" value="Glutaredoxin"/>
</dbReference>
<protein>
    <submittedName>
        <fullName evidence="2">Glutaredoxin-like protein</fullName>
    </submittedName>
</protein>
<dbReference type="PROSITE" id="PS51354">
    <property type="entry name" value="GLUTAREDOXIN_2"/>
    <property type="match status" value="1"/>
</dbReference>
<dbReference type="RefSeq" id="WP_015248824.1">
    <property type="nucleotide sequence ID" value="NC_019892.1"/>
</dbReference>
<dbReference type="InterPro" id="IPR036249">
    <property type="entry name" value="Thioredoxin-like_sf"/>
</dbReference>
<dbReference type="KEGG" id="saci:Sinac_5590"/>
<dbReference type="eggNOG" id="COG0695">
    <property type="taxonomic scope" value="Bacteria"/>
</dbReference>
<dbReference type="Gene3D" id="3.40.30.10">
    <property type="entry name" value="Glutaredoxin"/>
    <property type="match status" value="1"/>
</dbReference>
<dbReference type="Proteomes" id="UP000010798">
    <property type="component" value="Chromosome"/>
</dbReference>
<dbReference type="OrthoDB" id="166296at2"/>
<gene>
    <name evidence="2" type="ordered locus">Sinac_5590</name>
</gene>
<dbReference type="HOGENOM" id="CLU_026126_11_1_0"/>
<proteinExistence type="predicted"/>
<name>L0DK07_SINAD</name>
<organism evidence="2 3">
    <name type="scientific">Singulisphaera acidiphila (strain ATCC BAA-1392 / DSM 18658 / VKM B-2454 / MOB10)</name>
    <dbReference type="NCBI Taxonomy" id="886293"/>
    <lineage>
        <taxon>Bacteria</taxon>
        <taxon>Pseudomonadati</taxon>
        <taxon>Planctomycetota</taxon>
        <taxon>Planctomycetia</taxon>
        <taxon>Isosphaerales</taxon>
        <taxon>Isosphaeraceae</taxon>
        <taxon>Singulisphaera</taxon>
    </lineage>
</organism>